<dbReference type="InterPro" id="IPR044861">
    <property type="entry name" value="IPNS-like_FE2OG_OXY"/>
</dbReference>
<accession>A0A9P4L998</accession>
<dbReference type="GO" id="GO:0016491">
    <property type="term" value="F:oxidoreductase activity"/>
    <property type="evidence" value="ECO:0007669"/>
    <property type="project" value="UniProtKB-KW"/>
</dbReference>
<dbReference type="RefSeq" id="XP_040789499.1">
    <property type="nucleotide sequence ID" value="XM_040936515.1"/>
</dbReference>
<evidence type="ECO:0000256" key="2">
    <source>
        <dbReference type="RuleBase" id="RU003682"/>
    </source>
</evidence>
<sequence>MSLVKTLDFDLFTNGTETQRKQLGTDLADGFVSAGFVKLINHGIPEEVVDNAFRLSKQFFELPKAAKAAVGHVPGPKPQRGWSAVYAERVGGSRLDNLERSGGETAIDELLDEKEHFDWGPREDQEFPNPWPDKDFPEFRPFMEEYFETCHDISIKIMEALEVGLKIPPGSLVNRCLPAHSEARVLHYPPVDVEVLRGGKTRRIWPHTDFGIITLLFQDTVGGLELEDRSVPGTFAPVVAQPKGMPSELVVNTSETLQRLTNDYIRAGLHQVNIPAPSKESKKTTLDPRYSIAFFFKASREVNVGPLKHFVTEERPTTYKDMTALDFNRERNATVFKSAKAGKVY</sequence>
<organism evidence="4 5">
    <name type="scientific">Cucurbitaria berberidis CBS 394.84</name>
    <dbReference type="NCBI Taxonomy" id="1168544"/>
    <lineage>
        <taxon>Eukaryota</taxon>
        <taxon>Fungi</taxon>
        <taxon>Dikarya</taxon>
        <taxon>Ascomycota</taxon>
        <taxon>Pezizomycotina</taxon>
        <taxon>Dothideomycetes</taxon>
        <taxon>Pleosporomycetidae</taxon>
        <taxon>Pleosporales</taxon>
        <taxon>Pleosporineae</taxon>
        <taxon>Cucurbitariaceae</taxon>
        <taxon>Cucurbitaria</taxon>
    </lineage>
</organism>
<dbReference type="GeneID" id="63853765"/>
<name>A0A9P4L998_9PLEO</name>
<keyword evidence="2" id="KW-0408">Iron</keyword>
<keyword evidence="5" id="KW-1185">Reference proteome</keyword>
<proteinExistence type="inferred from homology"/>
<comment type="caution">
    <text evidence="4">The sequence shown here is derived from an EMBL/GenBank/DDBJ whole genome shotgun (WGS) entry which is preliminary data.</text>
</comment>
<evidence type="ECO:0000256" key="1">
    <source>
        <dbReference type="ARBA" id="ARBA00008056"/>
    </source>
</evidence>
<feature type="domain" description="Fe2OG dioxygenase" evidence="3">
    <location>
        <begin position="172"/>
        <end position="298"/>
    </location>
</feature>
<dbReference type="Pfam" id="PF14226">
    <property type="entry name" value="DIOX_N"/>
    <property type="match status" value="1"/>
</dbReference>
<gene>
    <name evidence="4" type="ORF">K460DRAFT_402301</name>
</gene>
<dbReference type="OrthoDB" id="288590at2759"/>
<dbReference type="SUPFAM" id="SSF51197">
    <property type="entry name" value="Clavaminate synthase-like"/>
    <property type="match status" value="1"/>
</dbReference>
<protein>
    <submittedName>
        <fullName evidence="4">Oxidoreductase</fullName>
    </submittedName>
</protein>
<dbReference type="AlphaFoldDB" id="A0A9P4L998"/>
<dbReference type="GO" id="GO:0046872">
    <property type="term" value="F:metal ion binding"/>
    <property type="evidence" value="ECO:0007669"/>
    <property type="project" value="UniProtKB-KW"/>
</dbReference>
<reference evidence="4" key="1">
    <citation type="submission" date="2020-01" db="EMBL/GenBank/DDBJ databases">
        <authorList>
            <consortium name="DOE Joint Genome Institute"/>
            <person name="Haridas S."/>
            <person name="Albert R."/>
            <person name="Binder M."/>
            <person name="Bloem J."/>
            <person name="Labutti K."/>
            <person name="Salamov A."/>
            <person name="Andreopoulos B."/>
            <person name="Baker S.E."/>
            <person name="Barry K."/>
            <person name="Bills G."/>
            <person name="Bluhm B.H."/>
            <person name="Cannon C."/>
            <person name="Castanera R."/>
            <person name="Culley D.E."/>
            <person name="Daum C."/>
            <person name="Ezra D."/>
            <person name="Gonzalez J.B."/>
            <person name="Henrissat B."/>
            <person name="Kuo A."/>
            <person name="Liang C."/>
            <person name="Lipzen A."/>
            <person name="Lutzoni F."/>
            <person name="Magnuson J."/>
            <person name="Mondo S."/>
            <person name="Nolan M."/>
            <person name="Ohm R."/>
            <person name="Pangilinan J."/>
            <person name="Park H.-J."/>
            <person name="Ramirez L."/>
            <person name="Alfaro M."/>
            <person name="Sun H."/>
            <person name="Tritt A."/>
            <person name="Yoshinaga Y."/>
            <person name="Zwiers L.-H."/>
            <person name="Turgeon B.G."/>
            <person name="Goodwin S.B."/>
            <person name="Spatafora J.W."/>
            <person name="Crous P.W."/>
            <person name="Grigoriev I.V."/>
        </authorList>
    </citation>
    <scope>NUCLEOTIDE SEQUENCE</scope>
    <source>
        <strain evidence="4">CBS 394.84</strain>
    </source>
</reference>
<dbReference type="Proteomes" id="UP000800039">
    <property type="component" value="Unassembled WGS sequence"/>
</dbReference>
<dbReference type="EMBL" id="ML976615">
    <property type="protein sequence ID" value="KAF1846936.1"/>
    <property type="molecule type" value="Genomic_DNA"/>
</dbReference>
<dbReference type="InterPro" id="IPR027443">
    <property type="entry name" value="IPNS-like_sf"/>
</dbReference>
<dbReference type="InterPro" id="IPR050231">
    <property type="entry name" value="Iron_ascorbate_oxido_reductase"/>
</dbReference>
<dbReference type="PROSITE" id="PS51471">
    <property type="entry name" value="FE2OG_OXY"/>
    <property type="match status" value="1"/>
</dbReference>
<evidence type="ECO:0000313" key="4">
    <source>
        <dbReference type="EMBL" id="KAF1846936.1"/>
    </source>
</evidence>
<keyword evidence="2" id="KW-0479">Metal-binding</keyword>
<comment type="similarity">
    <text evidence="1 2">Belongs to the iron/ascorbate-dependent oxidoreductase family.</text>
</comment>
<dbReference type="Gene3D" id="2.60.120.330">
    <property type="entry name" value="B-lactam Antibiotic, Isopenicillin N Synthase, Chain"/>
    <property type="match status" value="1"/>
</dbReference>
<dbReference type="InterPro" id="IPR005123">
    <property type="entry name" value="Oxoglu/Fe-dep_dioxygenase_dom"/>
</dbReference>
<dbReference type="InterPro" id="IPR026992">
    <property type="entry name" value="DIOX_N"/>
</dbReference>
<evidence type="ECO:0000313" key="5">
    <source>
        <dbReference type="Proteomes" id="UP000800039"/>
    </source>
</evidence>
<evidence type="ECO:0000259" key="3">
    <source>
        <dbReference type="PROSITE" id="PS51471"/>
    </source>
</evidence>
<dbReference type="GO" id="GO:0044283">
    <property type="term" value="P:small molecule biosynthetic process"/>
    <property type="evidence" value="ECO:0007669"/>
    <property type="project" value="UniProtKB-ARBA"/>
</dbReference>
<dbReference type="PANTHER" id="PTHR47990">
    <property type="entry name" value="2-OXOGLUTARATE (2OG) AND FE(II)-DEPENDENT OXYGENASE SUPERFAMILY PROTEIN-RELATED"/>
    <property type="match status" value="1"/>
</dbReference>
<dbReference type="Pfam" id="PF03171">
    <property type="entry name" value="2OG-FeII_Oxy"/>
    <property type="match status" value="1"/>
</dbReference>
<keyword evidence="2" id="KW-0560">Oxidoreductase</keyword>